<proteinExistence type="predicted"/>
<dbReference type="Pfam" id="PF14330">
    <property type="entry name" value="DUF4387"/>
    <property type="match status" value="1"/>
</dbReference>
<dbReference type="EMBL" id="JAVAMQ010000002">
    <property type="protein sequence ID" value="MDP5306086.1"/>
    <property type="molecule type" value="Genomic_DNA"/>
</dbReference>
<evidence type="ECO:0000313" key="2">
    <source>
        <dbReference type="EMBL" id="MDP5306086.1"/>
    </source>
</evidence>
<organism evidence="2 3">
    <name type="scientific">Paracoccus spongiarum</name>
    <dbReference type="NCBI Taxonomy" id="3064387"/>
    <lineage>
        <taxon>Bacteria</taxon>
        <taxon>Pseudomonadati</taxon>
        <taxon>Pseudomonadota</taxon>
        <taxon>Alphaproteobacteria</taxon>
        <taxon>Rhodobacterales</taxon>
        <taxon>Paracoccaceae</taxon>
        <taxon>Paracoccus</taxon>
    </lineage>
</organism>
<dbReference type="Proteomes" id="UP001224997">
    <property type="component" value="Unassembled WGS sequence"/>
</dbReference>
<dbReference type="RefSeq" id="WP_305961955.1">
    <property type="nucleotide sequence ID" value="NZ_JAVAMQ010000002.1"/>
</dbReference>
<evidence type="ECO:0000313" key="3">
    <source>
        <dbReference type="Proteomes" id="UP001224997"/>
    </source>
</evidence>
<protein>
    <submittedName>
        <fullName evidence="2">DUF4387 family protein</fullName>
    </submittedName>
</protein>
<feature type="domain" description="DUF4387" evidence="1">
    <location>
        <begin position="3"/>
        <end position="93"/>
    </location>
</feature>
<accession>A0ABT9J8G9</accession>
<sequence>MKLGDAVLKVRSKNAGPFWVTIDIFCDRPEIFARVRDTLGNREVAALYNVPEATLKRFDIEDLRVVKFSLPRPVVQGSAADRDMHGAQYAALLEEHDLA</sequence>
<keyword evidence="3" id="KW-1185">Reference proteome</keyword>
<gene>
    <name evidence="2" type="ORF">Q5Y72_03120</name>
</gene>
<reference evidence="2 3" key="1">
    <citation type="submission" date="2023-08" db="EMBL/GenBank/DDBJ databases">
        <authorList>
            <person name="Park J.-S."/>
        </authorList>
    </citation>
    <scope>NUCLEOTIDE SEQUENCE [LARGE SCALE GENOMIC DNA]</scope>
    <source>
        <strain evidence="2 3">2205BS29-5</strain>
    </source>
</reference>
<comment type="caution">
    <text evidence="2">The sequence shown here is derived from an EMBL/GenBank/DDBJ whole genome shotgun (WGS) entry which is preliminary data.</text>
</comment>
<dbReference type="InterPro" id="IPR025496">
    <property type="entry name" value="DUF4387"/>
</dbReference>
<evidence type="ECO:0000259" key="1">
    <source>
        <dbReference type="Pfam" id="PF14330"/>
    </source>
</evidence>
<name>A0ABT9J8G9_9RHOB</name>